<accession>A0A1E7FCM3</accession>
<feature type="transmembrane region" description="Helical" evidence="1">
    <location>
        <begin position="181"/>
        <end position="200"/>
    </location>
</feature>
<dbReference type="OrthoDB" id="47210at2759"/>
<evidence type="ECO:0000256" key="2">
    <source>
        <dbReference type="SAM" id="SignalP"/>
    </source>
</evidence>
<gene>
    <name evidence="3" type="ORF">FRACYDRAFT_240594</name>
</gene>
<dbReference type="PANTHER" id="PTHR36009">
    <property type="match status" value="1"/>
</dbReference>
<keyword evidence="2" id="KW-0732">Signal</keyword>
<dbReference type="InParanoid" id="A0A1E7FCM3"/>
<feature type="transmembrane region" description="Helical" evidence="1">
    <location>
        <begin position="80"/>
        <end position="98"/>
    </location>
</feature>
<keyword evidence="1" id="KW-0472">Membrane</keyword>
<protein>
    <recommendedName>
        <fullName evidence="5">DUF2834 domain-containing protein</fullName>
    </recommendedName>
</protein>
<name>A0A1E7FCM3_9STRA</name>
<dbReference type="Proteomes" id="UP000095751">
    <property type="component" value="Unassembled WGS sequence"/>
</dbReference>
<feature type="transmembrane region" description="Helical" evidence="1">
    <location>
        <begin position="252"/>
        <end position="273"/>
    </location>
</feature>
<dbReference type="AlphaFoldDB" id="A0A1E7FCM3"/>
<feature type="chain" id="PRO_5009192970" description="DUF2834 domain-containing protein" evidence="2">
    <location>
        <begin position="23"/>
        <end position="279"/>
    </location>
</feature>
<evidence type="ECO:0008006" key="5">
    <source>
        <dbReference type="Google" id="ProtNLM"/>
    </source>
</evidence>
<evidence type="ECO:0000313" key="4">
    <source>
        <dbReference type="Proteomes" id="UP000095751"/>
    </source>
</evidence>
<organism evidence="3 4">
    <name type="scientific">Fragilariopsis cylindrus CCMP1102</name>
    <dbReference type="NCBI Taxonomy" id="635003"/>
    <lineage>
        <taxon>Eukaryota</taxon>
        <taxon>Sar</taxon>
        <taxon>Stramenopiles</taxon>
        <taxon>Ochrophyta</taxon>
        <taxon>Bacillariophyta</taxon>
        <taxon>Bacillariophyceae</taxon>
        <taxon>Bacillariophycidae</taxon>
        <taxon>Bacillariales</taxon>
        <taxon>Bacillariaceae</taxon>
        <taxon>Fragilariopsis</taxon>
    </lineage>
</organism>
<feature type="transmembrane region" description="Helical" evidence="1">
    <location>
        <begin position="105"/>
        <end position="123"/>
    </location>
</feature>
<reference evidence="3 4" key="1">
    <citation type="submission" date="2016-09" db="EMBL/GenBank/DDBJ databases">
        <title>Extensive genetic diversity and differential bi-allelic expression allows diatom success in the polar Southern Ocean.</title>
        <authorList>
            <consortium name="DOE Joint Genome Institute"/>
            <person name="Mock T."/>
            <person name="Otillar R.P."/>
            <person name="Strauss J."/>
            <person name="Dupont C."/>
            <person name="Frickenhaus S."/>
            <person name="Maumus F."/>
            <person name="Mcmullan M."/>
            <person name="Sanges R."/>
            <person name="Schmutz J."/>
            <person name="Toseland A."/>
            <person name="Valas R."/>
            <person name="Veluchamy A."/>
            <person name="Ward B.J."/>
            <person name="Allen A."/>
            <person name="Barry K."/>
            <person name="Falciatore A."/>
            <person name="Ferrante M."/>
            <person name="Fortunato A.E."/>
            <person name="Gloeckner G."/>
            <person name="Gruber A."/>
            <person name="Hipkin R."/>
            <person name="Janech M."/>
            <person name="Kroth P."/>
            <person name="Leese F."/>
            <person name="Lindquist E."/>
            <person name="Lyon B.R."/>
            <person name="Martin J."/>
            <person name="Mayer C."/>
            <person name="Parker M."/>
            <person name="Quesneville H."/>
            <person name="Raymond J."/>
            <person name="Uhlig C."/>
            <person name="Valentin K.U."/>
            <person name="Worden A.Z."/>
            <person name="Armbrust E.V."/>
            <person name="Bowler C."/>
            <person name="Green B."/>
            <person name="Moulton V."/>
            <person name="Van Oosterhout C."/>
            <person name="Grigoriev I."/>
        </authorList>
    </citation>
    <scope>NUCLEOTIDE SEQUENCE [LARGE SCALE GENOMIC DNA]</scope>
    <source>
        <strain evidence="3 4">CCMP1102</strain>
    </source>
</reference>
<feature type="transmembrane region" description="Helical" evidence="1">
    <location>
        <begin position="220"/>
        <end position="240"/>
    </location>
</feature>
<dbReference type="KEGG" id="fcy:FRACYDRAFT_240594"/>
<keyword evidence="4" id="KW-1185">Reference proteome</keyword>
<sequence length="279" mass="29932">MMKQRSLLSFLAVVTVIGTTNGFTPQPQPFSMVSKSLSSSSSSSSLSAWNPFVKEDAGVAVVEVEKKVAPIPGPLNASNAVAGLVWVSLITWAFGFAPGTQINELWFAVWNCFAIVPAVLAALEAPVGRGQRLPAAPFLWGSAALGYFALGPYFITRTVRTEPVELDDLGWASRNIFENRIFGIVLSAIALSIPFTSDLFNCDIPATIAGFQDLASSSRFVSVASLDITIMSLIGANLVREDSIRRGWEDKSTALLIASIFLPVITPCLYLAARPSLEE</sequence>
<evidence type="ECO:0000256" key="1">
    <source>
        <dbReference type="SAM" id="Phobius"/>
    </source>
</evidence>
<keyword evidence="1" id="KW-1133">Transmembrane helix</keyword>
<evidence type="ECO:0000313" key="3">
    <source>
        <dbReference type="EMBL" id="OEU15899.1"/>
    </source>
</evidence>
<feature type="transmembrane region" description="Helical" evidence="1">
    <location>
        <begin position="135"/>
        <end position="155"/>
    </location>
</feature>
<proteinExistence type="predicted"/>
<keyword evidence="1" id="KW-0812">Transmembrane</keyword>
<dbReference type="EMBL" id="KV784359">
    <property type="protein sequence ID" value="OEU15899.1"/>
    <property type="molecule type" value="Genomic_DNA"/>
</dbReference>
<dbReference type="PANTHER" id="PTHR36009:SF3">
    <property type="entry name" value="TRANSMEMBRANE PROTEIN"/>
    <property type="match status" value="1"/>
</dbReference>
<feature type="signal peptide" evidence="2">
    <location>
        <begin position="1"/>
        <end position="22"/>
    </location>
</feature>